<keyword evidence="2" id="KW-1185">Reference proteome</keyword>
<name>A0A2H5FPI1_9GAMM</name>
<gene>
    <name evidence="1" type="ORF">CAB17_16090</name>
</gene>
<dbReference type="KEGG" id="lsh:CAB17_16090"/>
<reference evidence="1 2" key="1">
    <citation type="submission" date="2017-12" db="EMBL/GenBank/DDBJ databases">
        <title>Legionella sainthelensi LA01-117, whole genome sequence of a clinical isolate from New Zealand.</title>
        <authorList>
            <person name="Cree S.L."/>
            <person name="Slow S."/>
            <person name="Kennedy M.A."/>
            <person name="Murdoch D.R."/>
            <person name="Biggs P.J."/>
            <person name="Anderson T."/>
        </authorList>
    </citation>
    <scope>NUCLEOTIDE SEQUENCE [LARGE SCALE GENOMIC DNA]</scope>
    <source>
        <strain evidence="1 2">LA01-117</strain>
    </source>
</reference>
<proteinExistence type="predicted"/>
<dbReference type="AlphaFoldDB" id="A0A2H5FPI1"/>
<accession>A0A2H5FPI1</accession>
<dbReference type="Proteomes" id="UP000234343">
    <property type="component" value="Chromosome"/>
</dbReference>
<organism evidence="1 2">
    <name type="scientific">Legionella sainthelensi</name>
    <dbReference type="NCBI Taxonomy" id="28087"/>
    <lineage>
        <taxon>Bacteria</taxon>
        <taxon>Pseudomonadati</taxon>
        <taxon>Pseudomonadota</taxon>
        <taxon>Gammaproteobacteria</taxon>
        <taxon>Legionellales</taxon>
        <taxon>Legionellaceae</taxon>
        <taxon>Legionella</taxon>
    </lineage>
</organism>
<sequence length="157" mass="18020">MQSNFFKDGSSKIHSAATQFVEWLDSTGRCGFKRTQKEIEAYFSRDFKYSVNDNLVAQDAQSLCERFVIASKKYELSYIHFPLLEALQVSDNLATAKFKVTFIEKYGERKDTVNTIQIKFEQDGKVKEFLQSFNPPMSKTPDNEILAENSDKSLCLS</sequence>
<protein>
    <submittedName>
        <fullName evidence="1">Uncharacterized protein</fullName>
    </submittedName>
</protein>
<dbReference type="EMBL" id="CP025491">
    <property type="protein sequence ID" value="AUH73403.1"/>
    <property type="molecule type" value="Genomic_DNA"/>
</dbReference>
<evidence type="ECO:0000313" key="2">
    <source>
        <dbReference type="Proteomes" id="UP000234343"/>
    </source>
</evidence>
<evidence type="ECO:0000313" key="1">
    <source>
        <dbReference type="EMBL" id="AUH73403.1"/>
    </source>
</evidence>
<dbReference type="RefSeq" id="WP_101900925.1">
    <property type="nucleotide sequence ID" value="NZ_CP025491.2"/>
</dbReference>